<feature type="region of interest" description="Disordered" evidence="1">
    <location>
        <begin position="640"/>
        <end position="660"/>
    </location>
</feature>
<dbReference type="FunCoup" id="B4JIW3">
    <property type="interactions" value="5"/>
</dbReference>
<feature type="region of interest" description="Disordered" evidence="1">
    <location>
        <begin position="703"/>
        <end position="728"/>
    </location>
</feature>
<feature type="compositionally biased region" description="Basic residues" evidence="1">
    <location>
        <begin position="712"/>
        <end position="728"/>
    </location>
</feature>
<feature type="compositionally biased region" description="Low complexity" evidence="1">
    <location>
        <begin position="514"/>
        <end position="528"/>
    </location>
</feature>
<dbReference type="PhylomeDB" id="B4JIW3"/>
<reference evidence="3 4" key="1">
    <citation type="journal article" date="2007" name="Nature">
        <title>Evolution of genes and genomes on the Drosophila phylogeny.</title>
        <authorList>
            <consortium name="Drosophila 12 Genomes Consortium"/>
            <person name="Clark A.G."/>
            <person name="Eisen M.B."/>
            <person name="Smith D.R."/>
            <person name="Bergman C.M."/>
            <person name="Oliver B."/>
            <person name="Markow T.A."/>
            <person name="Kaufman T.C."/>
            <person name="Kellis M."/>
            <person name="Gelbart W."/>
            <person name="Iyer V.N."/>
            <person name="Pollard D.A."/>
            <person name="Sackton T.B."/>
            <person name="Larracuente A.M."/>
            <person name="Singh N.D."/>
            <person name="Abad J.P."/>
            <person name="Abt D.N."/>
            <person name="Adryan B."/>
            <person name="Aguade M."/>
            <person name="Akashi H."/>
            <person name="Anderson W.W."/>
            <person name="Aquadro C.F."/>
            <person name="Ardell D.H."/>
            <person name="Arguello R."/>
            <person name="Artieri C.G."/>
            <person name="Barbash D.A."/>
            <person name="Barker D."/>
            <person name="Barsanti P."/>
            <person name="Batterham P."/>
            <person name="Batzoglou S."/>
            <person name="Begun D."/>
            <person name="Bhutkar A."/>
            <person name="Blanco E."/>
            <person name="Bosak S.A."/>
            <person name="Bradley R.K."/>
            <person name="Brand A.D."/>
            <person name="Brent M.R."/>
            <person name="Brooks A.N."/>
            <person name="Brown R.H."/>
            <person name="Butlin R.K."/>
            <person name="Caggese C."/>
            <person name="Calvi B.R."/>
            <person name="Bernardo de Carvalho A."/>
            <person name="Caspi A."/>
            <person name="Castrezana S."/>
            <person name="Celniker S.E."/>
            <person name="Chang J.L."/>
            <person name="Chapple C."/>
            <person name="Chatterji S."/>
            <person name="Chinwalla A."/>
            <person name="Civetta A."/>
            <person name="Clifton S.W."/>
            <person name="Comeron J.M."/>
            <person name="Costello J.C."/>
            <person name="Coyne J.A."/>
            <person name="Daub J."/>
            <person name="David R.G."/>
            <person name="Delcher A.L."/>
            <person name="Delehaunty K."/>
            <person name="Do C.B."/>
            <person name="Ebling H."/>
            <person name="Edwards K."/>
            <person name="Eickbush T."/>
            <person name="Evans J.D."/>
            <person name="Filipski A."/>
            <person name="Findeiss S."/>
            <person name="Freyhult E."/>
            <person name="Fulton L."/>
            <person name="Fulton R."/>
            <person name="Garcia A.C."/>
            <person name="Gardiner A."/>
            <person name="Garfield D.A."/>
            <person name="Garvin B.E."/>
            <person name="Gibson G."/>
            <person name="Gilbert D."/>
            <person name="Gnerre S."/>
            <person name="Godfrey J."/>
            <person name="Good R."/>
            <person name="Gotea V."/>
            <person name="Gravely B."/>
            <person name="Greenberg A.J."/>
            <person name="Griffiths-Jones S."/>
            <person name="Gross S."/>
            <person name="Guigo R."/>
            <person name="Gustafson E.A."/>
            <person name="Haerty W."/>
            <person name="Hahn M.W."/>
            <person name="Halligan D.L."/>
            <person name="Halpern A.L."/>
            <person name="Halter G.M."/>
            <person name="Han M.V."/>
            <person name="Heger A."/>
            <person name="Hillier L."/>
            <person name="Hinrichs A.S."/>
            <person name="Holmes I."/>
            <person name="Hoskins R.A."/>
            <person name="Hubisz M.J."/>
            <person name="Hultmark D."/>
            <person name="Huntley M.A."/>
            <person name="Jaffe D.B."/>
            <person name="Jagadeeshan S."/>
            <person name="Jeck W.R."/>
            <person name="Johnson J."/>
            <person name="Jones C.D."/>
            <person name="Jordan W.C."/>
            <person name="Karpen G.H."/>
            <person name="Kataoka E."/>
            <person name="Keightley P.D."/>
            <person name="Kheradpour P."/>
            <person name="Kirkness E.F."/>
            <person name="Koerich L.B."/>
            <person name="Kristiansen K."/>
            <person name="Kudrna D."/>
            <person name="Kulathinal R.J."/>
            <person name="Kumar S."/>
            <person name="Kwok R."/>
            <person name="Lander E."/>
            <person name="Langley C.H."/>
            <person name="Lapoint R."/>
            <person name="Lazzaro B.P."/>
            <person name="Lee S.J."/>
            <person name="Levesque L."/>
            <person name="Li R."/>
            <person name="Lin C.F."/>
            <person name="Lin M.F."/>
            <person name="Lindblad-Toh K."/>
            <person name="Llopart A."/>
            <person name="Long M."/>
            <person name="Low L."/>
            <person name="Lozovsky E."/>
            <person name="Lu J."/>
            <person name="Luo M."/>
            <person name="Machado C.A."/>
            <person name="Makalowski W."/>
            <person name="Marzo M."/>
            <person name="Matsuda M."/>
            <person name="Matzkin L."/>
            <person name="McAllister B."/>
            <person name="McBride C.S."/>
            <person name="McKernan B."/>
            <person name="McKernan K."/>
            <person name="Mendez-Lago M."/>
            <person name="Minx P."/>
            <person name="Mollenhauer M.U."/>
            <person name="Montooth K."/>
            <person name="Mount S.M."/>
            <person name="Mu X."/>
            <person name="Myers E."/>
            <person name="Negre B."/>
            <person name="Newfeld S."/>
            <person name="Nielsen R."/>
            <person name="Noor M.A."/>
            <person name="O'Grady P."/>
            <person name="Pachter L."/>
            <person name="Papaceit M."/>
            <person name="Parisi M.J."/>
            <person name="Parisi M."/>
            <person name="Parts L."/>
            <person name="Pedersen J.S."/>
            <person name="Pesole G."/>
            <person name="Phillippy A.M."/>
            <person name="Ponting C.P."/>
            <person name="Pop M."/>
            <person name="Porcelli D."/>
            <person name="Powell J.R."/>
            <person name="Prohaska S."/>
            <person name="Pruitt K."/>
            <person name="Puig M."/>
            <person name="Quesneville H."/>
            <person name="Ram K.R."/>
            <person name="Rand D."/>
            <person name="Rasmussen M.D."/>
            <person name="Reed L.K."/>
            <person name="Reenan R."/>
            <person name="Reily A."/>
            <person name="Remington K.A."/>
            <person name="Rieger T.T."/>
            <person name="Ritchie M.G."/>
            <person name="Robin C."/>
            <person name="Rogers Y.H."/>
            <person name="Rohde C."/>
            <person name="Rozas J."/>
            <person name="Rubenfield M.J."/>
            <person name="Ruiz A."/>
            <person name="Russo S."/>
            <person name="Salzberg S.L."/>
            <person name="Sanchez-Gracia A."/>
            <person name="Saranga D.J."/>
            <person name="Sato H."/>
            <person name="Schaeffer S.W."/>
            <person name="Schatz M.C."/>
            <person name="Schlenke T."/>
            <person name="Schwartz R."/>
            <person name="Segarra C."/>
            <person name="Singh R.S."/>
            <person name="Sirot L."/>
            <person name="Sirota M."/>
            <person name="Sisneros N.B."/>
            <person name="Smith C.D."/>
            <person name="Smith T.F."/>
            <person name="Spieth J."/>
            <person name="Stage D.E."/>
            <person name="Stark A."/>
            <person name="Stephan W."/>
            <person name="Strausberg R.L."/>
            <person name="Strempel S."/>
            <person name="Sturgill D."/>
            <person name="Sutton G."/>
            <person name="Sutton G.G."/>
            <person name="Tao W."/>
            <person name="Teichmann S."/>
            <person name="Tobari Y.N."/>
            <person name="Tomimura Y."/>
            <person name="Tsolas J.M."/>
            <person name="Valente V.L."/>
            <person name="Venter E."/>
            <person name="Venter J.C."/>
            <person name="Vicario S."/>
            <person name="Vieira F.G."/>
            <person name="Vilella A.J."/>
            <person name="Villasante A."/>
            <person name="Walenz B."/>
            <person name="Wang J."/>
            <person name="Wasserman M."/>
            <person name="Watts T."/>
            <person name="Wilson D."/>
            <person name="Wilson R.K."/>
            <person name="Wing R.A."/>
            <person name="Wolfner M.F."/>
            <person name="Wong A."/>
            <person name="Wong G.K."/>
            <person name="Wu C.I."/>
            <person name="Wu G."/>
            <person name="Yamamoto D."/>
            <person name="Yang H.P."/>
            <person name="Yang S.P."/>
            <person name="Yorke J.A."/>
            <person name="Yoshida K."/>
            <person name="Zdobnov E."/>
            <person name="Zhang P."/>
            <person name="Zhang Y."/>
            <person name="Zimin A.V."/>
            <person name="Baldwin J."/>
            <person name="Abdouelleil A."/>
            <person name="Abdulkadir J."/>
            <person name="Abebe A."/>
            <person name="Abera B."/>
            <person name="Abreu J."/>
            <person name="Acer S.C."/>
            <person name="Aftuck L."/>
            <person name="Alexander A."/>
            <person name="An P."/>
            <person name="Anderson E."/>
            <person name="Anderson S."/>
            <person name="Arachi H."/>
            <person name="Azer M."/>
            <person name="Bachantsang P."/>
            <person name="Barry A."/>
            <person name="Bayul T."/>
            <person name="Berlin A."/>
            <person name="Bessette D."/>
            <person name="Bloom T."/>
            <person name="Blye J."/>
            <person name="Boguslavskiy L."/>
            <person name="Bonnet C."/>
            <person name="Boukhgalter B."/>
            <person name="Bourzgui I."/>
            <person name="Brown A."/>
            <person name="Cahill P."/>
            <person name="Channer S."/>
            <person name="Cheshatsang Y."/>
            <person name="Chuda L."/>
            <person name="Citroen M."/>
            <person name="Collymore A."/>
            <person name="Cooke P."/>
            <person name="Costello M."/>
            <person name="D'Aco K."/>
            <person name="Daza R."/>
            <person name="De Haan G."/>
            <person name="DeGray S."/>
            <person name="DeMaso C."/>
            <person name="Dhargay N."/>
            <person name="Dooley K."/>
            <person name="Dooley E."/>
            <person name="Doricent M."/>
            <person name="Dorje P."/>
            <person name="Dorjee K."/>
            <person name="Dupes A."/>
            <person name="Elong R."/>
            <person name="Falk J."/>
            <person name="Farina A."/>
            <person name="Faro S."/>
            <person name="Ferguson D."/>
            <person name="Fisher S."/>
            <person name="Foley C.D."/>
            <person name="Franke A."/>
            <person name="Friedrich D."/>
            <person name="Gadbois L."/>
            <person name="Gearin G."/>
            <person name="Gearin C.R."/>
            <person name="Giannoukos G."/>
            <person name="Goode T."/>
            <person name="Graham J."/>
            <person name="Grandbois E."/>
            <person name="Grewal S."/>
            <person name="Gyaltsen K."/>
            <person name="Hafez N."/>
            <person name="Hagos B."/>
            <person name="Hall J."/>
            <person name="Henson C."/>
            <person name="Hollinger A."/>
            <person name="Honan T."/>
            <person name="Huard M.D."/>
            <person name="Hughes L."/>
            <person name="Hurhula B."/>
            <person name="Husby M.E."/>
            <person name="Kamat A."/>
            <person name="Kanga B."/>
            <person name="Kashin S."/>
            <person name="Khazanovich D."/>
            <person name="Kisner P."/>
            <person name="Lance K."/>
            <person name="Lara M."/>
            <person name="Lee W."/>
            <person name="Lennon N."/>
            <person name="Letendre F."/>
            <person name="LeVine R."/>
            <person name="Lipovsky A."/>
            <person name="Liu X."/>
            <person name="Liu J."/>
            <person name="Liu S."/>
            <person name="Lokyitsang T."/>
            <person name="Lokyitsang Y."/>
            <person name="Lubonja R."/>
            <person name="Lui A."/>
            <person name="MacDonald P."/>
            <person name="Magnisalis V."/>
            <person name="Maru K."/>
            <person name="Matthews C."/>
            <person name="McCusker W."/>
            <person name="McDonough S."/>
            <person name="Mehta T."/>
            <person name="Meldrim J."/>
            <person name="Meneus L."/>
            <person name="Mihai O."/>
            <person name="Mihalev A."/>
            <person name="Mihova T."/>
            <person name="Mittelman R."/>
            <person name="Mlenga V."/>
            <person name="Montmayeur A."/>
            <person name="Mulrain L."/>
            <person name="Navidi A."/>
            <person name="Naylor J."/>
            <person name="Negash T."/>
            <person name="Nguyen T."/>
            <person name="Nguyen N."/>
            <person name="Nicol R."/>
            <person name="Norbu C."/>
            <person name="Norbu N."/>
            <person name="Novod N."/>
            <person name="O'Neill B."/>
            <person name="Osman S."/>
            <person name="Markiewicz E."/>
            <person name="Oyono O.L."/>
            <person name="Patti C."/>
            <person name="Phunkhang P."/>
            <person name="Pierre F."/>
            <person name="Priest M."/>
            <person name="Raghuraman S."/>
            <person name="Rege F."/>
            <person name="Reyes R."/>
            <person name="Rise C."/>
            <person name="Rogov P."/>
            <person name="Ross K."/>
            <person name="Ryan E."/>
            <person name="Settipalli S."/>
            <person name="Shea T."/>
            <person name="Sherpa N."/>
            <person name="Shi L."/>
            <person name="Shih D."/>
            <person name="Sparrow T."/>
            <person name="Spaulding J."/>
            <person name="Stalker J."/>
            <person name="Stange-Thomann N."/>
            <person name="Stavropoulos S."/>
            <person name="Stone C."/>
            <person name="Strader C."/>
            <person name="Tesfaye S."/>
            <person name="Thomson T."/>
            <person name="Thoulutsang Y."/>
            <person name="Thoulutsang D."/>
            <person name="Topham K."/>
            <person name="Topping I."/>
            <person name="Tsamla T."/>
            <person name="Vassiliev H."/>
            <person name="Vo A."/>
            <person name="Wangchuk T."/>
            <person name="Wangdi T."/>
            <person name="Weiand M."/>
            <person name="Wilkinson J."/>
            <person name="Wilson A."/>
            <person name="Yadav S."/>
            <person name="Young G."/>
            <person name="Yu Q."/>
            <person name="Zembek L."/>
            <person name="Zhong D."/>
            <person name="Zimmer A."/>
            <person name="Zwirko Z."/>
            <person name="Jaffe D.B."/>
            <person name="Alvarez P."/>
            <person name="Brockman W."/>
            <person name="Butler J."/>
            <person name="Chin C."/>
            <person name="Gnerre S."/>
            <person name="Grabherr M."/>
            <person name="Kleber M."/>
            <person name="Mauceli E."/>
            <person name="MacCallum I."/>
        </authorList>
    </citation>
    <scope>NUCLEOTIDE SEQUENCE [LARGE SCALE GENOMIC DNA]</scope>
    <source>
        <strain evidence="4">Tucson 15287-2541.00</strain>
    </source>
</reference>
<evidence type="ECO:0000259" key="2">
    <source>
        <dbReference type="PROSITE" id="PS00028"/>
    </source>
</evidence>
<organism evidence="4">
    <name type="scientific">Drosophila grimshawi</name>
    <name type="common">Hawaiian fruit fly</name>
    <name type="synonym">Idiomyia grimshawi</name>
    <dbReference type="NCBI Taxonomy" id="7222"/>
    <lineage>
        <taxon>Eukaryota</taxon>
        <taxon>Metazoa</taxon>
        <taxon>Ecdysozoa</taxon>
        <taxon>Arthropoda</taxon>
        <taxon>Hexapoda</taxon>
        <taxon>Insecta</taxon>
        <taxon>Pterygota</taxon>
        <taxon>Neoptera</taxon>
        <taxon>Endopterygota</taxon>
        <taxon>Diptera</taxon>
        <taxon>Brachycera</taxon>
        <taxon>Muscomorpha</taxon>
        <taxon>Ephydroidea</taxon>
        <taxon>Drosophilidae</taxon>
        <taxon>Drosophila</taxon>
        <taxon>Hawaiian Drosophila</taxon>
    </lineage>
</organism>
<dbReference type="PROSITE" id="PS00028">
    <property type="entry name" value="ZINC_FINGER_C2H2_1"/>
    <property type="match status" value="1"/>
</dbReference>
<dbReference type="InParanoid" id="B4JIW3"/>
<evidence type="ECO:0000256" key="1">
    <source>
        <dbReference type="SAM" id="MobiDB-lite"/>
    </source>
</evidence>
<evidence type="ECO:0000313" key="3">
    <source>
        <dbReference type="EMBL" id="EDV99527.1"/>
    </source>
</evidence>
<dbReference type="OrthoDB" id="8122210at2759"/>
<feature type="compositionally biased region" description="Polar residues" evidence="1">
    <location>
        <begin position="545"/>
        <end position="555"/>
    </location>
</feature>
<dbReference type="STRING" id="7222.B4JIW3"/>
<gene>
    <name evidence="3" type="primary">Dgri\GH12381</name>
    <name evidence="3" type="ORF">Dgri_GH12381</name>
</gene>
<dbReference type="KEGG" id="dgr:6564589"/>
<dbReference type="HOGENOM" id="CLU_015130_0_0_1"/>
<feature type="region of interest" description="Disordered" evidence="1">
    <location>
        <begin position="289"/>
        <end position="310"/>
    </location>
</feature>
<feature type="compositionally biased region" description="Low complexity" evidence="1">
    <location>
        <begin position="651"/>
        <end position="660"/>
    </location>
</feature>
<feature type="domain" description="C2H2-type" evidence="2">
    <location>
        <begin position="11"/>
        <end position="32"/>
    </location>
</feature>
<keyword evidence="4" id="KW-1185">Reference proteome</keyword>
<proteinExistence type="predicted"/>
<sequence length="728" mass="79632">MYMRSFEEAKCQICKRIFCCATCRQKHQFEAHAIAVAQRTKIVSSCNEIANAAAPVSAIVYVFCPICEQKPLALHEEMYAELMAHIESVHLPLRCRKCQRNYTRIEDLREFTKCVNVGQDCSAASSVQNQSCDTGALKVTLKRANVAASSISTQTSPSIAKGMQGSQQQLLLQLQPQEDQQHHTNLTPISLFNLRWKAKSRLTQEELNSDSVSSIRNLSSDSVNLSVQQRRSIGLLTALPEKGKVIRSTSTPLAVETMFAKPKDTLTFNGSAVGGAHMSSIYHSGYVLDEQNPVPAPPDSNQPHQQQQQRAWKIGGRRKISGATPLRQVMSRSIQKAFVEHGVGILATGHGAQRRMRLDLSENNPSESALALDLRISPVVRRSQSVEESVVANQAGGSLSPVEPYQIVLSAQKLTTESIIITRTQHCAKSGSLAASASSASTSTVFNSCESVEIIASATGDVGANVAVPPITPITRIPGAIINKKLIKFETPQKLHDATQSTPDEEIFYTPNPSTSSAAAAADQTFSSNEQRRQQIVPRQLSGEFATQSKMTQPQGPRARPPLRAYRTHNSFSSVEDLISDDEDEVFLPNSASTHNDRKHTATGETELGGQSEPGRLWSLMSSVLRLPLALRTDQTAAIRNSSGSDDKENTATASTSSTGSLIRRCASIAGSLVRTMQAHDDGDMQTLKRKRTQTLDYQYCTQMSPSSSSSKRFRIQPRQPVKRMRNT</sequence>
<dbReference type="AlphaFoldDB" id="B4JIW3"/>
<feature type="region of interest" description="Disordered" evidence="1">
    <location>
        <begin position="588"/>
        <end position="615"/>
    </location>
</feature>
<feature type="region of interest" description="Disordered" evidence="1">
    <location>
        <begin position="494"/>
        <end position="566"/>
    </location>
</feature>
<dbReference type="InterPro" id="IPR013087">
    <property type="entry name" value="Znf_C2H2_type"/>
</dbReference>
<accession>B4JIW3</accession>
<dbReference type="eggNOG" id="ENOG502SW8S">
    <property type="taxonomic scope" value="Eukaryota"/>
</dbReference>
<evidence type="ECO:0000313" key="4">
    <source>
        <dbReference type="Proteomes" id="UP000001070"/>
    </source>
</evidence>
<dbReference type="OMA" id="MFAKPKE"/>
<dbReference type="EMBL" id="CH916370">
    <property type="protein sequence ID" value="EDV99527.1"/>
    <property type="molecule type" value="Genomic_DNA"/>
</dbReference>
<dbReference type="Proteomes" id="UP000001070">
    <property type="component" value="Unassembled WGS sequence"/>
</dbReference>
<protein>
    <submittedName>
        <fullName evidence="3">GH12381</fullName>
    </submittedName>
</protein>
<name>B4JIW3_DROGR</name>